<reference evidence="1 2" key="1">
    <citation type="journal article" date="2024" name="Int. J. Syst. Evol. Microbiol.">
        <title>Microbacterium memoriense sp. nov., a member of the Actinomycetota from marine beach sediment of the north coast of Portugal.</title>
        <authorList>
            <person name="Santos J.D.N.D."/>
            <person name="Klimek D."/>
            <person name="Calusinska M."/>
            <person name="Lobo-da-Cunha A."/>
            <person name="Catita J."/>
            <person name="Goncalves H."/>
            <person name="Gonzalez I."/>
            <person name="Lage O.M."/>
        </authorList>
    </citation>
    <scope>NUCLEOTIDE SEQUENCE [LARGE SCALE GENOMIC DNA]</scope>
    <source>
        <strain evidence="1 2">PMIC_1C1B</strain>
    </source>
</reference>
<keyword evidence="2" id="KW-1185">Reference proteome</keyword>
<gene>
    <name evidence="1" type="ORF">N4R40_05680</name>
</gene>
<dbReference type="Gene3D" id="3.40.50.880">
    <property type="match status" value="1"/>
</dbReference>
<name>A0ABT2PB71_9MICO</name>
<dbReference type="EMBL" id="JAODOR010000006">
    <property type="protein sequence ID" value="MCT9001851.1"/>
    <property type="molecule type" value="Genomic_DNA"/>
</dbReference>
<dbReference type="PANTHER" id="PTHR43235">
    <property type="entry name" value="GLUTAMINE AMIDOTRANSFERASE PB2B2.05-RELATED"/>
    <property type="match status" value="1"/>
</dbReference>
<dbReference type="InterPro" id="IPR044668">
    <property type="entry name" value="PuuD-like"/>
</dbReference>
<dbReference type="GO" id="GO:0016787">
    <property type="term" value="F:hydrolase activity"/>
    <property type="evidence" value="ECO:0007669"/>
    <property type="project" value="UniProtKB-KW"/>
</dbReference>
<dbReference type="InterPro" id="IPR011697">
    <property type="entry name" value="Peptidase_C26"/>
</dbReference>
<evidence type="ECO:0000313" key="2">
    <source>
        <dbReference type="Proteomes" id="UP001300496"/>
    </source>
</evidence>
<comment type="caution">
    <text evidence="1">The sequence shown here is derived from an EMBL/GenBank/DDBJ whole genome shotgun (WGS) entry which is preliminary data.</text>
</comment>
<dbReference type="CDD" id="cd01745">
    <property type="entry name" value="GATase1_2"/>
    <property type="match status" value="1"/>
</dbReference>
<organism evidence="1 2">
    <name type="scientific">Microbacterium memoriense</name>
    <dbReference type="NCBI Taxonomy" id="2978350"/>
    <lineage>
        <taxon>Bacteria</taxon>
        <taxon>Bacillati</taxon>
        <taxon>Actinomycetota</taxon>
        <taxon>Actinomycetes</taxon>
        <taxon>Micrococcales</taxon>
        <taxon>Microbacteriaceae</taxon>
        <taxon>Microbacterium</taxon>
    </lineage>
</organism>
<keyword evidence="1" id="KW-0378">Hydrolase</keyword>
<dbReference type="Proteomes" id="UP001300496">
    <property type="component" value="Unassembled WGS sequence"/>
</dbReference>
<proteinExistence type="predicted"/>
<dbReference type="SUPFAM" id="SSF52317">
    <property type="entry name" value="Class I glutamine amidotransferase-like"/>
    <property type="match status" value="1"/>
</dbReference>
<dbReference type="PROSITE" id="PS51273">
    <property type="entry name" value="GATASE_TYPE_1"/>
    <property type="match status" value="1"/>
</dbReference>
<dbReference type="Pfam" id="PF07722">
    <property type="entry name" value="Peptidase_C26"/>
    <property type="match status" value="1"/>
</dbReference>
<dbReference type="InterPro" id="IPR029062">
    <property type="entry name" value="Class_I_gatase-like"/>
</dbReference>
<dbReference type="RefSeq" id="WP_261606402.1">
    <property type="nucleotide sequence ID" value="NZ_JAODOR010000006.1"/>
</dbReference>
<dbReference type="PANTHER" id="PTHR43235:SF1">
    <property type="entry name" value="GLUTAMINE AMIDOTRANSFERASE PB2B2.05-RELATED"/>
    <property type="match status" value="1"/>
</dbReference>
<evidence type="ECO:0000313" key="1">
    <source>
        <dbReference type="EMBL" id="MCT9001851.1"/>
    </source>
</evidence>
<accession>A0ABT2PB71</accession>
<protein>
    <submittedName>
        <fullName evidence="1">Gamma-glutamyl-gamma-aminobutyrate hydrolase family protein</fullName>
    </submittedName>
</protein>
<sequence>MPPRIAMPARLSDPDGADARVGLANAIFDDVAALVRAEDLDVVVVRDADLTGFDGLVLPGGGDVDPARYGGDAAAPCYDVNPAQDSLDLEIALAAHALGIPILGVCRGLQVLNVAFGGTLIEDLPAGSVRHTPGSDGCGCLEWTWHPVQVAADSRLRAEIDADEIAVASGHHQAIGQLGDGLVATAVAHDGVIEAIEHVDAPIIAVQWHPEAEGTPPDLASAPFAAFADMVRSPALRSR</sequence>